<keyword evidence="4" id="KW-1185">Reference proteome</keyword>
<dbReference type="Gene3D" id="3.90.550.10">
    <property type="entry name" value="Spore Coat Polysaccharide Biosynthesis Protein SpsA, Chain A"/>
    <property type="match status" value="1"/>
</dbReference>
<feature type="domain" description="Nucleotidyl transferase" evidence="1">
    <location>
        <begin position="3"/>
        <end position="216"/>
    </location>
</feature>
<dbReference type="SUPFAM" id="SSF56112">
    <property type="entry name" value="Protein kinase-like (PK-like)"/>
    <property type="match status" value="1"/>
</dbReference>
<proteinExistence type="predicted"/>
<dbReference type="SUPFAM" id="SSF53448">
    <property type="entry name" value="Nucleotide-diphospho-sugar transferases"/>
    <property type="match status" value="1"/>
</dbReference>
<feature type="domain" description="Aminoglycoside phosphotransferase" evidence="2">
    <location>
        <begin position="301"/>
        <end position="512"/>
    </location>
</feature>
<protein>
    <submittedName>
        <fullName evidence="3">NDP-sugar pyrophosphorylase</fullName>
    </submittedName>
</protein>
<name>A0A0U9HUT4_9BACT</name>
<dbReference type="InterPro" id="IPR050486">
    <property type="entry name" value="Mannose-1P_guanyltransferase"/>
</dbReference>
<accession>A0A0U9HUT4</accession>
<dbReference type="InterPro" id="IPR005835">
    <property type="entry name" value="NTP_transferase_dom"/>
</dbReference>
<dbReference type="InterPro" id="IPR002575">
    <property type="entry name" value="Aminoglycoside_PTrfase"/>
</dbReference>
<gene>
    <name evidence="3" type="ORF">TAGGR_1593</name>
</gene>
<dbReference type="RefSeq" id="WP_059175870.1">
    <property type="nucleotide sequence ID" value="NZ_BCNO01000001.1"/>
</dbReference>
<dbReference type="InterPro" id="IPR029044">
    <property type="entry name" value="Nucleotide-diphossugar_trans"/>
</dbReference>
<evidence type="ECO:0000313" key="3">
    <source>
        <dbReference type="EMBL" id="GAQ94413.1"/>
    </source>
</evidence>
<dbReference type="Proteomes" id="UP000054976">
    <property type="component" value="Unassembled WGS sequence"/>
</dbReference>
<reference evidence="4" key="1">
    <citation type="submission" date="2016-01" db="EMBL/GenBank/DDBJ databases">
        <title>Draft genome sequence of Thermodesulfovibrio aggregans strain TGE-P1.</title>
        <authorList>
            <person name="Sekiguchi Y."/>
            <person name="Ohashi A."/>
            <person name="Matsuura N."/>
            <person name="Tourlousse M.D."/>
        </authorList>
    </citation>
    <scope>NUCLEOTIDE SEQUENCE [LARGE SCALE GENOMIC DNA]</scope>
    <source>
        <strain evidence="4">TGE-P1</strain>
    </source>
</reference>
<organism evidence="3 4">
    <name type="scientific">Thermodesulfovibrio aggregans</name>
    <dbReference type="NCBI Taxonomy" id="86166"/>
    <lineage>
        <taxon>Bacteria</taxon>
        <taxon>Pseudomonadati</taxon>
        <taxon>Nitrospirota</taxon>
        <taxon>Thermodesulfovibrionia</taxon>
        <taxon>Thermodesulfovibrionales</taxon>
        <taxon>Thermodesulfovibrionaceae</taxon>
        <taxon>Thermodesulfovibrio</taxon>
    </lineage>
</organism>
<dbReference type="Gene3D" id="3.90.1200.10">
    <property type="match status" value="1"/>
</dbReference>
<dbReference type="AlphaFoldDB" id="A0A0U9HUT4"/>
<dbReference type="Pfam" id="PF00483">
    <property type="entry name" value="NTP_transferase"/>
    <property type="match status" value="1"/>
</dbReference>
<dbReference type="STRING" id="86166.TAGGR_1593"/>
<evidence type="ECO:0000259" key="1">
    <source>
        <dbReference type="Pfam" id="PF00483"/>
    </source>
</evidence>
<evidence type="ECO:0000313" key="4">
    <source>
        <dbReference type="Proteomes" id="UP000054976"/>
    </source>
</evidence>
<comment type="caution">
    <text evidence="3">The sequence shown here is derived from an EMBL/GenBank/DDBJ whole genome shotgun (WGS) entry which is preliminary data.</text>
</comment>
<dbReference type="Pfam" id="PF01636">
    <property type="entry name" value="APH"/>
    <property type="match status" value="1"/>
</dbReference>
<dbReference type="InterPro" id="IPR011009">
    <property type="entry name" value="Kinase-like_dom_sf"/>
</dbReference>
<sequence length="593" mass="69155">MIKGFILAAGYSTRLRPITEHIPKPLMPIAGEVLLDYIVKNLSVFTKEIGINLHYKADEMQDYIKKQNLPLKTFYEKEILLTGGALWNAKEFLKDSVFVVHNGDIYSDADIKEALNWHIENENAITLLVHDCKAHNKLIIDESGNLVGIGSSENSLAFSGIAIYSPQILDFLPDGPSSIIDLWFKAAEKRLKVKIFRIKYNFWFDIGSVEGYVNAVFDKLRRNFTSIYIHSSASGCELIEPEGKVVVERDVKIKKPFRAKNIIVLPETELAPESRYLADLIIGRGFKISIGKINDTESLISGGSDRRYFRKDNKVFCEWVKLSEDFEKTILLNRFFSEKKLPLPKIIEIDRDRKTIVFEDLGDLTLYSWLQCKRKDEDIESIYKKIVETIGRLHWKISKEAIDLNLPEFDYSYFLWESNYFLKECVKEFFKIYEDLDEDFERIAEILSKAEKVILHRDLQSQNIILKNGKIYFVDYQSARWGPAAYDIASLLWDPYVKIKDEIRKRVVDFYIKIHGLDEEKFLKELYLCRIQRHMQALGAYGFLSLKKRKKSFLKFIPYAIDLLLNDFEDCHIHLPKIKAITLKLRQKCKFLL</sequence>
<dbReference type="OrthoDB" id="9809275at2"/>
<evidence type="ECO:0000259" key="2">
    <source>
        <dbReference type="Pfam" id="PF01636"/>
    </source>
</evidence>
<dbReference type="EMBL" id="BCNO01000001">
    <property type="protein sequence ID" value="GAQ94413.1"/>
    <property type="molecule type" value="Genomic_DNA"/>
</dbReference>
<dbReference type="PANTHER" id="PTHR22572">
    <property type="entry name" value="SUGAR-1-PHOSPHATE GUANYL TRANSFERASE"/>
    <property type="match status" value="1"/>
</dbReference>